<keyword evidence="6 9" id="KW-0812">Transmembrane</keyword>
<accession>A0A7W6J6G3</accession>
<keyword evidence="10" id="KW-0175">Coiled coil</keyword>
<dbReference type="InterPro" id="IPR058982">
    <property type="entry name" value="Beta-barrel_AprE"/>
</dbReference>
<evidence type="ECO:0000256" key="7">
    <source>
        <dbReference type="ARBA" id="ARBA00022989"/>
    </source>
</evidence>
<evidence type="ECO:0000259" key="13">
    <source>
        <dbReference type="Pfam" id="PF26002"/>
    </source>
</evidence>
<dbReference type="Pfam" id="PF25994">
    <property type="entry name" value="HH_AprE"/>
    <property type="match status" value="1"/>
</dbReference>
<proteinExistence type="inferred from homology"/>
<dbReference type="Gene3D" id="2.40.50.100">
    <property type="match status" value="1"/>
</dbReference>
<evidence type="ECO:0000256" key="2">
    <source>
        <dbReference type="ARBA" id="ARBA00009477"/>
    </source>
</evidence>
<dbReference type="EMBL" id="JACIEZ010000005">
    <property type="protein sequence ID" value="MBB4065644.1"/>
    <property type="molecule type" value="Genomic_DNA"/>
</dbReference>
<evidence type="ECO:0000313" key="14">
    <source>
        <dbReference type="EMBL" id="MBB4065644.1"/>
    </source>
</evidence>
<keyword evidence="7 9" id="KW-1133">Transmembrane helix</keyword>
<dbReference type="AlphaFoldDB" id="A0A7W6J6G3"/>
<dbReference type="RefSeq" id="WP_183366936.1">
    <property type="nucleotide sequence ID" value="NZ_JACIEZ010000005.1"/>
</dbReference>
<dbReference type="NCBIfam" id="TIGR01843">
    <property type="entry name" value="type_I_hlyD"/>
    <property type="match status" value="1"/>
</dbReference>
<dbReference type="Gene3D" id="2.40.30.170">
    <property type="match status" value="1"/>
</dbReference>
<comment type="similarity">
    <text evidence="2 9">Belongs to the membrane fusion protein (MFP) (TC 8.A.1) family.</text>
</comment>
<evidence type="ECO:0000259" key="12">
    <source>
        <dbReference type="Pfam" id="PF25994"/>
    </source>
</evidence>
<gene>
    <name evidence="14" type="ORF">GGR23_002851</name>
</gene>
<evidence type="ECO:0000256" key="3">
    <source>
        <dbReference type="ARBA" id="ARBA00022448"/>
    </source>
</evidence>
<dbReference type="PANTHER" id="PTHR30386">
    <property type="entry name" value="MEMBRANE FUSION SUBUNIT OF EMRAB-TOLC MULTIDRUG EFFLUX PUMP"/>
    <property type="match status" value="1"/>
</dbReference>
<comment type="subcellular location">
    <subcellularLocation>
        <location evidence="1 9">Cell inner membrane</location>
        <topology evidence="1 9">Single-pass membrane protein</topology>
    </subcellularLocation>
</comment>
<dbReference type="GO" id="GO:0005886">
    <property type="term" value="C:plasma membrane"/>
    <property type="evidence" value="ECO:0007669"/>
    <property type="project" value="UniProtKB-SubCell"/>
</dbReference>
<evidence type="ECO:0000256" key="4">
    <source>
        <dbReference type="ARBA" id="ARBA00022475"/>
    </source>
</evidence>
<dbReference type="InterPro" id="IPR050739">
    <property type="entry name" value="MFP"/>
</dbReference>
<keyword evidence="5 9" id="KW-0997">Cell inner membrane</keyword>
<organism evidence="14 15">
    <name type="scientific">Gellertiella hungarica</name>
    <dbReference type="NCBI Taxonomy" id="1572859"/>
    <lineage>
        <taxon>Bacteria</taxon>
        <taxon>Pseudomonadati</taxon>
        <taxon>Pseudomonadota</taxon>
        <taxon>Alphaproteobacteria</taxon>
        <taxon>Hyphomicrobiales</taxon>
        <taxon>Rhizobiaceae</taxon>
        <taxon>Gellertiella</taxon>
    </lineage>
</organism>
<keyword evidence="15" id="KW-1185">Reference proteome</keyword>
<dbReference type="InterPro" id="IPR058781">
    <property type="entry name" value="HH_AprE-like"/>
</dbReference>
<reference evidence="14 15" key="1">
    <citation type="submission" date="2020-08" db="EMBL/GenBank/DDBJ databases">
        <title>Genomic Encyclopedia of Type Strains, Phase IV (KMG-IV): sequencing the most valuable type-strain genomes for metagenomic binning, comparative biology and taxonomic classification.</title>
        <authorList>
            <person name="Goeker M."/>
        </authorList>
    </citation>
    <scope>NUCLEOTIDE SEQUENCE [LARGE SCALE GENOMIC DNA]</scope>
    <source>
        <strain evidence="14 15">DSM 29853</strain>
    </source>
</reference>
<feature type="transmembrane region" description="Helical" evidence="9">
    <location>
        <begin position="32"/>
        <end position="51"/>
    </location>
</feature>
<name>A0A7W6J6G3_9HYPH</name>
<dbReference type="GO" id="GO:0015031">
    <property type="term" value="P:protein transport"/>
    <property type="evidence" value="ECO:0007669"/>
    <property type="project" value="InterPro"/>
</dbReference>
<evidence type="ECO:0000256" key="11">
    <source>
        <dbReference type="SAM" id="MobiDB-lite"/>
    </source>
</evidence>
<dbReference type="PANTHER" id="PTHR30386:SF17">
    <property type="entry name" value="ALKALINE PROTEASE SECRETION PROTEIN APRE"/>
    <property type="match status" value="1"/>
</dbReference>
<evidence type="ECO:0000313" key="15">
    <source>
        <dbReference type="Proteomes" id="UP000528286"/>
    </source>
</evidence>
<dbReference type="InterPro" id="IPR010129">
    <property type="entry name" value="T1SS_HlyD"/>
</dbReference>
<dbReference type="Proteomes" id="UP000528286">
    <property type="component" value="Unassembled WGS sequence"/>
</dbReference>
<evidence type="ECO:0000256" key="6">
    <source>
        <dbReference type="ARBA" id="ARBA00022692"/>
    </source>
</evidence>
<feature type="coiled-coil region" evidence="10">
    <location>
        <begin position="219"/>
        <end position="296"/>
    </location>
</feature>
<evidence type="ECO:0000256" key="8">
    <source>
        <dbReference type="ARBA" id="ARBA00023136"/>
    </source>
</evidence>
<keyword evidence="3 9" id="KW-0813">Transport</keyword>
<dbReference type="Pfam" id="PF26002">
    <property type="entry name" value="Beta-barrel_AprE"/>
    <property type="match status" value="1"/>
</dbReference>
<sequence length="452" mass="50093">MIQEKQPFSGTPLLPMPQTAARNRNDGLRRQILLGYGLIALMGVAIFGWAATTNISGAVVGGGRVMVQSNEKLVQHPTGGVIGKILVKDGSRVEAGDVVLRLDDTAVRANLAIVESGLSALKARLARLQAERDRAETIRFPDDMRANPSQADSDSMRSETQFFETRRRALLNHQAQLRQKIDQVKQQVKGYDVTIDSRKRQWDLVKTELEATRKLYRQNLSTRSQLAALEQNAAKLEGEYGALISDRAGLMAQIAETEIQITGLEEENLADVMKDLRETEAKIAEQEARRIAARDQLARIDIRAPAAGTVHELAVHTVGGVINPAETLMKIVPASSPLEFDLRISPTDIDQVHVGQTARLRFPAFNRAHTPEVAGTVTFVAADASVDRQSERSFYELRITPEPDIHKKLSDRGVDLVPGMPVEAFIQTEERTALSYFLKPLTDQVRHAFREE</sequence>
<evidence type="ECO:0000256" key="9">
    <source>
        <dbReference type="RuleBase" id="RU365093"/>
    </source>
</evidence>
<keyword evidence="4 9" id="KW-1003">Cell membrane</keyword>
<keyword evidence="8 9" id="KW-0472">Membrane</keyword>
<evidence type="ECO:0000256" key="10">
    <source>
        <dbReference type="SAM" id="Coils"/>
    </source>
</evidence>
<evidence type="ECO:0000256" key="5">
    <source>
        <dbReference type="ARBA" id="ARBA00022519"/>
    </source>
</evidence>
<comment type="caution">
    <text evidence="14">The sequence shown here is derived from an EMBL/GenBank/DDBJ whole genome shotgun (WGS) entry which is preliminary data.</text>
</comment>
<protein>
    <recommendedName>
        <fullName evidence="9">Membrane fusion protein (MFP) family protein</fullName>
    </recommendedName>
</protein>
<dbReference type="Gene3D" id="1.10.287.1490">
    <property type="match status" value="1"/>
</dbReference>
<feature type="domain" description="AprE-like long alpha-helical hairpin" evidence="12">
    <location>
        <begin position="107"/>
        <end position="296"/>
    </location>
</feature>
<dbReference type="PRINTS" id="PR01490">
    <property type="entry name" value="RTXTOXIND"/>
</dbReference>
<evidence type="ECO:0000256" key="1">
    <source>
        <dbReference type="ARBA" id="ARBA00004377"/>
    </source>
</evidence>
<feature type="domain" description="AprE-like beta-barrel" evidence="13">
    <location>
        <begin position="340"/>
        <end position="429"/>
    </location>
</feature>
<feature type="coiled-coil region" evidence="10">
    <location>
        <begin position="111"/>
        <end position="138"/>
    </location>
</feature>
<feature type="region of interest" description="Disordered" evidence="11">
    <location>
        <begin position="1"/>
        <end position="20"/>
    </location>
</feature>